<comment type="caution">
    <text evidence="2">The sequence shown here is derived from an EMBL/GenBank/DDBJ whole genome shotgun (WGS) entry which is preliminary data.</text>
</comment>
<proteinExistence type="predicted"/>
<keyword evidence="3" id="KW-1185">Reference proteome</keyword>
<dbReference type="RefSeq" id="WP_119009811.1">
    <property type="nucleotide sequence ID" value="NZ_BJXK01000009.1"/>
</dbReference>
<protein>
    <recommendedName>
        <fullName evidence="4">Fimbrial protein</fullName>
    </recommendedName>
</protein>
<evidence type="ECO:0000313" key="3">
    <source>
        <dbReference type="Proteomes" id="UP000321113"/>
    </source>
</evidence>
<gene>
    <name evidence="2" type="ORF">VSU01S_23980</name>
</gene>
<dbReference type="AlphaFoldDB" id="A0A511QS42"/>
<keyword evidence="1" id="KW-0472">Membrane</keyword>
<dbReference type="EMBL" id="BJXK01000009">
    <property type="protein sequence ID" value="GEM80153.1"/>
    <property type="molecule type" value="Genomic_DNA"/>
</dbReference>
<feature type="transmembrane region" description="Helical" evidence="1">
    <location>
        <begin position="24"/>
        <end position="46"/>
    </location>
</feature>
<name>A0A511QS42_9VIBR</name>
<reference evidence="2 3" key="1">
    <citation type="submission" date="2019-07" db="EMBL/GenBank/DDBJ databases">
        <title>Whole genome shotgun sequence of Vibrio superstes NBRC 103154.</title>
        <authorList>
            <person name="Hosoyama A."/>
            <person name="Uohara A."/>
            <person name="Ohji S."/>
            <person name="Ichikawa N."/>
        </authorList>
    </citation>
    <scope>NUCLEOTIDE SEQUENCE [LARGE SCALE GENOMIC DNA]</scope>
    <source>
        <strain evidence="2 3">NBRC 103154</strain>
    </source>
</reference>
<organism evidence="2 3">
    <name type="scientific">Vibrio superstes NBRC 103154</name>
    <dbReference type="NCBI Taxonomy" id="1219062"/>
    <lineage>
        <taxon>Bacteria</taxon>
        <taxon>Pseudomonadati</taxon>
        <taxon>Pseudomonadota</taxon>
        <taxon>Gammaproteobacteria</taxon>
        <taxon>Vibrionales</taxon>
        <taxon>Vibrionaceae</taxon>
        <taxon>Vibrio</taxon>
    </lineage>
</organism>
<evidence type="ECO:0008006" key="4">
    <source>
        <dbReference type="Google" id="ProtNLM"/>
    </source>
</evidence>
<evidence type="ECO:0000256" key="1">
    <source>
        <dbReference type="SAM" id="Phobius"/>
    </source>
</evidence>
<sequence>MANQLSDKIADFIFNEEALTVVEYVVAASLLVAAVTAVFFALNVGLVDKFNSSMNKV</sequence>
<evidence type="ECO:0000313" key="2">
    <source>
        <dbReference type="EMBL" id="GEM80153.1"/>
    </source>
</evidence>
<dbReference type="Proteomes" id="UP000321113">
    <property type="component" value="Unassembled WGS sequence"/>
</dbReference>
<accession>A0A511QS42</accession>
<keyword evidence="1" id="KW-0812">Transmembrane</keyword>
<keyword evidence="1" id="KW-1133">Transmembrane helix</keyword>